<feature type="signal peptide" evidence="1">
    <location>
        <begin position="1"/>
        <end position="19"/>
    </location>
</feature>
<dbReference type="RefSeq" id="WP_013282181.1">
    <property type="nucleotide sequence ID" value="NC_014387.1"/>
</dbReference>
<dbReference type="KEGG" id="bpb:bpr_I2798"/>
<evidence type="ECO:0000313" key="2">
    <source>
        <dbReference type="EMBL" id="ADL35528.1"/>
    </source>
</evidence>
<dbReference type="SUPFAM" id="SSF53850">
    <property type="entry name" value="Periplasmic binding protein-like II"/>
    <property type="match status" value="1"/>
</dbReference>
<evidence type="ECO:0000313" key="3">
    <source>
        <dbReference type="Proteomes" id="UP000001299"/>
    </source>
</evidence>
<feature type="chain" id="PRO_5038826634" description="Sugar ABC transporter substrate-binding protein" evidence="1">
    <location>
        <begin position="20"/>
        <end position="520"/>
    </location>
</feature>
<dbReference type="HOGENOM" id="CLU_037301_0_0_9"/>
<accession>E0RZW2</accession>
<gene>
    <name evidence="2" type="ordered locus">bpr_I2798</name>
</gene>
<dbReference type="eggNOG" id="COG1653">
    <property type="taxonomic scope" value="Bacteria"/>
</dbReference>
<evidence type="ECO:0008006" key="4">
    <source>
        <dbReference type="Google" id="ProtNLM"/>
    </source>
</evidence>
<dbReference type="PROSITE" id="PS51257">
    <property type="entry name" value="PROKAR_LIPOPROTEIN"/>
    <property type="match status" value="1"/>
</dbReference>
<dbReference type="AlphaFoldDB" id="E0RZW2"/>
<dbReference type="Gene3D" id="3.40.190.10">
    <property type="entry name" value="Periplasmic binding protein-like II"/>
    <property type="match status" value="1"/>
</dbReference>
<dbReference type="EMBL" id="CP001810">
    <property type="protein sequence ID" value="ADL35528.1"/>
    <property type="molecule type" value="Genomic_DNA"/>
</dbReference>
<dbReference type="Proteomes" id="UP000001299">
    <property type="component" value="Chromosome 1"/>
</dbReference>
<keyword evidence="3" id="KW-1185">Reference proteome</keyword>
<reference evidence="2 3" key="1">
    <citation type="journal article" date="2010" name="PLoS ONE">
        <title>The glycobiome of the rumen bacterium Butyrivibrio proteoclasticus B316(T) highlights adaptation to a polysaccharide-rich environment.</title>
        <authorList>
            <person name="Kelly W.J."/>
            <person name="Leahy S.C."/>
            <person name="Altermann E."/>
            <person name="Yeoman C.J."/>
            <person name="Dunne J.C."/>
            <person name="Kong Z."/>
            <person name="Pacheco D.M."/>
            <person name="Li D."/>
            <person name="Noel S.J."/>
            <person name="Moon C.D."/>
            <person name="Cookson A.L."/>
            <person name="Attwood G.T."/>
        </authorList>
    </citation>
    <scope>NUCLEOTIDE SEQUENCE [LARGE SCALE GENOMIC DNA]</scope>
    <source>
        <strain evidence="3">ATCC 51982 / DSM 14932 / B316</strain>
    </source>
</reference>
<dbReference type="STRING" id="515622.bpr_I2798"/>
<name>E0RZW2_BUTPB</name>
<protein>
    <recommendedName>
        <fullName evidence="4">Sugar ABC transporter substrate-binding protein</fullName>
    </recommendedName>
</protein>
<evidence type="ECO:0000256" key="1">
    <source>
        <dbReference type="SAM" id="SignalP"/>
    </source>
</evidence>
<keyword evidence="1" id="KW-0732">Signal</keyword>
<proteinExistence type="predicted"/>
<sequence length="520" mass="60177">MKKRIISSLLIMFLIIGTAACGSFGHSKDNRKTNDDAYKVWNIDFNEEPTTVTLLTIGDKPTNGMTEEAVAEINKILLKRVNAKLDIFYVGWDDYLHRYNEIISSKNSNIDLIGTGSDWLDAWPNARQGNLLPMSREMLQFFCPETYSRVTSAEWDKCSYDGKIYFIPENEYTQWTNHGFIYRADVAREAGYDKLQSWDDITGYFRYIVRKKPEMIAWDSDGTNTIIGLGYLMSQKKYNPIYEVTTYGLWGAYSDGDGKIVSPYYEGDEFIKFAKLMKEWDMIGVWRAGQKGAGDETDEFYQGYSAVVQHHTAQYYNVIEPLLRVKNPSASAGFYWFGEENANLMKTSILHGAMAVSAYSKNPEKALMVYDVLRNDRTCYRLMRYGVEGIQYVSPDGKKMEKPRGYNADRDDITTNFWWGRRDDYELLDTEVNWNDYYKLLDSYKHVAVDYPWDGYDFAYGLDQNKLQAVIEVCDKYIPEITYARYSIPPEAEVTLFRDALKAAGIEDITRQLQKIKDTH</sequence>
<organism evidence="2 3">
    <name type="scientific">Butyrivibrio proteoclasticus (strain ATCC 51982 / DSM 14932 / B316)</name>
    <name type="common">Clostridium proteoclasticum</name>
    <dbReference type="NCBI Taxonomy" id="515622"/>
    <lineage>
        <taxon>Bacteria</taxon>
        <taxon>Bacillati</taxon>
        <taxon>Bacillota</taxon>
        <taxon>Clostridia</taxon>
        <taxon>Lachnospirales</taxon>
        <taxon>Lachnospiraceae</taxon>
        <taxon>Butyrivibrio</taxon>
    </lineage>
</organism>